<dbReference type="STRING" id="1076256.A0A2H3AZS0"/>
<keyword evidence="4" id="KW-1185">Reference proteome</keyword>
<proteinExistence type="predicted"/>
<organism evidence="3 4">
    <name type="scientific">Armillaria solidipes</name>
    <dbReference type="NCBI Taxonomy" id="1076256"/>
    <lineage>
        <taxon>Eukaryota</taxon>
        <taxon>Fungi</taxon>
        <taxon>Dikarya</taxon>
        <taxon>Basidiomycota</taxon>
        <taxon>Agaricomycotina</taxon>
        <taxon>Agaricomycetes</taxon>
        <taxon>Agaricomycetidae</taxon>
        <taxon>Agaricales</taxon>
        <taxon>Marasmiineae</taxon>
        <taxon>Physalacriaceae</taxon>
        <taxon>Armillaria</taxon>
    </lineage>
</organism>
<dbReference type="InterPro" id="IPR013087">
    <property type="entry name" value="Znf_C2H2_type"/>
</dbReference>
<name>A0A2H3AZS0_9AGAR</name>
<sequence>MSRPTRRVIQRLPCPFPRCNQTFKSQYGRTQHINSKHTGFASASASHPTRSATNDQNQFDGEVEMLDGADVDGAEPMDTDTGRDDIPEAQLNRPPSVKGTKSFHPYLTGRPCDQDGVDLPDGTPPMPMPPAENAAAPFEDSTQFRTADFLFRKVEMSQGHIDELMELWTLTMLKHNDFGPFENHTAMNKLIDEIKQGSAPWKCFVTQVEPNLPPHAPSWQRDQYQIWYRDPDTVISNILSNPDFCTEFDASPYVHVGPDGKRRWCDFMSGNYAWKQSTRIYTDDPSTEGAMYVAIILGSDKTTVSVATGNVEYHPLYISIGNIHNTARRGHRNTVVPIGFLAIPKGDRKYDDDPVFRLFKKQLYHSSIAAILDSLKPAMTQPIVRLCPDGHYRRVIYDLGAFIADYPEQVLLSGIVSGWCAKCTALSTDLDGPGGRRSQELTEVLLEEYGGDDGHVLWHNYGIDENILPFTFAFPRADIYEILTSDLLHQVIKGTFKDHLVEWVGEYLVISEGKERAKAIMDDIDRRIAATPAFPGLRRFPQGRRFKQWTGDDSKALMKVYLPAVAEYLPEEMMQCLASFMDFCYLVRRTDFDEETLNQLETTIAQFHARRQVFITTGVRDSISLPRQHSLVHYRQHIINFGAPNGLCSSITESRHITAVKKPWRRSNRYNALSQMLLTNQRLDKLTALRAELASKGLVAPNHPPPPDPFDVESEDAGAVDESILAEVKLAATKERVYPRRLGRLAAYTHYPQLPLLTRRFLYDQLRGETDPPSDTIALDDCPEITSNVYVYHSAVASFYAPSDISGIRGMRRERIRCTPSWHKRPRRDCAFVVEDENRPGFSGMSAVRVLLFFSFTHDSVTYPCALVHWFKKHGRHPDKKTGLWVVKPDAIISVVHLDSLLRGAHLIPVYGSHLVPYKFDYAYSLDCFRAFYVNKYADHHSNEIVFS</sequence>
<feature type="domain" description="C2H2-type" evidence="2">
    <location>
        <begin position="14"/>
        <end position="37"/>
    </location>
</feature>
<evidence type="ECO:0000313" key="3">
    <source>
        <dbReference type="EMBL" id="PBK59258.1"/>
    </source>
</evidence>
<dbReference type="EMBL" id="KZ293508">
    <property type="protein sequence ID" value="PBK59258.1"/>
    <property type="molecule type" value="Genomic_DNA"/>
</dbReference>
<protein>
    <recommendedName>
        <fullName evidence="2">C2H2-type domain-containing protein</fullName>
    </recommendedName>
</protein>
<evidence type="ECO:0000313" key="4">
    <source>
        <dbReference type="Proteomes" id="UP000218334"/>
    </source>
</evidence>
<feature type="region of interest" description="Disordered" evidence="1">
    <location>
        <begin position="72"/>
        <end position="107"/>
    </location>
</feature>
<accession>A0A2H3AZS0</accession>
<dbReference type="Pfam" id="PF18759">
    <property type="entry name" value="Plavaka"/>
    <property type="match status" value="1"/>
</dbReference>
<dbReference type="InterPro" id="IPR041078">
    <property type="entry name" value="Plavaka"/>
</dbReference>
<evidence type="ECO:0000259" key="2">
    <source>
        <dbReference type="PROSITE" id="PS00028"/>
    </source>
</evidence>
<dbReference type="AlphaFoldDB" id="A0A2H3AZS0"/>
<evidence type="ECO:0000256" key="1">
    <source>
        <dbReference type="SAM" id="MobiDB-lite"/>
    </source>
</evidence>
<reference evidence="4" key="1">
    <citation type="journal article" date="2017" name="Nat. Ecol. Evol.">
        <title>Genome expansion and lineage-specific genetic innovations in the forest pathogenic fungi Armillaria.</title>
        <authorList>
            <person name="Sipos G."/>
            <person name="Prasanna A.N."/>
            <person name="Walter M.C."/>
            <person name="O'Connor E."/>
            <person name="Balint B."/>
            <person name="Krizsan K."/>
            <person name="Kiss B."/>
            <person name="Hess J."/>
            <person name="Varga T."/>
            <person name="Slot J."/>
            <person name="Riley R."/>
            <person name="Boka B."/>
            <person name="Rigling D."/>
            <person name="Barry K."/>
            <person name="Lee J."/>
            <person name="Mihaltcheva S."/>
            <person name="LaButti K."/>
            <person name="Lipzen A."/>
            <person name="Waldron R."/>
            <person name="Moloney N.M."/>
            <person name="Sperisen C."/>
            <person name="Kredics L."/>
            <person name="Vagvoelgyi C."/>
            <person name="Patrignani A."/>
            <person name="Fitzpatrick D."/>
            <person name="Nagy I."/>
            <person name="Doyle S."/>
            <person name="Anderson J.B."/>
            <person name="Grigoriev I.V."/>
            <person name="Gueldener U."/>
            <person name="Muensterkoetter M."/>
            <person name="Nagy L.G."/>
        </authorList>
    </citation>
    <scope>NUCLEOTIDE SEQUENCE [LARGE SCALE GENOMIC DNA]</scope>
    <source>
        <strain evidence="4">28-4</strain>
    </source>
</reference>
<gene>
    <name evidence="3" type="ORF">ARMSODRAFT_1090864</name>
</gene>
<dbReference type="PROSITE" id="PS00028">
    <property type="entry name" value="ZINC_FINGER_C2H2_1"/>
    <property type="match status" value="1"/>
</dbReference>
<dbReference type="Proteomes" id="UP000218334">
    <property type="component" value="Unassembled WGS sequence"/>
</dbReference>